<dbReference type="Proteomes" id="UP000002624">
    <property type="component" value="Unassembled WGS sequence"/>
</dbReference>
<dbReference type="AlphaFoldDB" id="C6HDU9"/>
<dbReference type="EMBL" id="GG692423">
    <property type="protein sequence ID" value="EER41733.1"/>
    <property type="molecule type" value="Genomic_DNA"/>
</dbReference>
<feature type="compositionally biased region" description="Basic and acidic residues" evidence="1">
    <location>
        <begin position="113"/>
        <end position="123"/>
    </location>
</feature>
<evidence type="ECO:0000256" key="1">
    <source>
        <dbReference type="SAM" id="MobiDB-lite"/>
    </source>
</evidence>
<feature type="compositionally biased region" description="Basic residues" evidence="1">
    <location>
        <begin position="124"/>
        <end position="141"/>
    </location>
</feature>
<reference evidence="3" key="1">
    <citation type="submission" date="2009-05" db="EMBL/GenBank/DDBJ databases">
        <title>The genome sequence of Ajellomyces capsulatus strain H143.</title>
        <authorList>
            <person name="Champion M."/>
            <person name="Cuomo C.A."/>
            <person name="Ma L.-J."/>
            <person name="Henn M.R."/>
            <person name="Sil A."/>
            <person name="Goldman B."/>
            <person name="Young S.K."/>
            <person name="Kodira C.D."/>
            <person name="Zeng Q."/>
            <person name="Koehrsen M."/>
            <person name="Alvarado L."/>
            <person name="Berlin A.M."/>
            <person name="Borenstein D."/>
            <person name="Chen Z."/>
            <person name="Engels R."/>
            <person name="Freedman E."/>
            <person name="Gellesch M."/>
            <person name="Goldberg J."/>
            <person name="Griggs A."/>
            <person name="Gujja S."/>
            <person name="Heiman D.I."/>
            <person name="Hepburn T.A."/>
            <person name="Howarth C."/>
            <person name="Jen D."/>
            <person name="Larson L."/>
            <person name="Lewis B."/>
            <person name="Mehta T."/>
            <person name="Park D."/>
            <person name="Pearson M."/>
            <person name="Roberts A."/>
            <person name="Saif S."/>
            <person name="Shea T.D."/>
            <person name="Shenoy N."/>
            <person name="Sisk P."/>
            <person name="Stolte C."/>
            <person name="Sykes S."/>
            <person name="Walk T."/>
            <person name="White J."/>
            <person name="Yandava C."/>
            <person name="Klein B."/>
            <person name="McEwen J.G."/>
            <person name="Puccia R."/>
            <person name="Goldman G.H."/>
            <person name="Felipe M.S."/>
            <person name="Nino-Vega G."/>
            <person name="San-Blas G."/>
            <person name="Taylor J.W."/>
            <person name="Mendoza L."/>
            <person name="Galagan J.E."/>
            <person name="Nusbaum C."/>
            <person name="Birren B.W."/>
        </authorList>
    </citation>
    <scope>NUCLEOTIDE SEQUENCE [LARGE SCALE GENOMIC DNA]</scope>
    <source>
        <strain evidence="3">H143</strain>
    </source>
</reference>
<feature type="region of interest" description="Disordered" evidence="1">
    <location>
        <begin position="98"/>
        <end position="141"/>
    </location>
</feature>
<accession>C6HDU9</accession>
<feature type="compositionally biased region" description="Basic and acidic residues" evidence="1">
    <location>
        <begin position="1"/>
        <end position="10"/>
    </location>
</feature>
<protein>
    <submittedName>
        <fullName evidence="2">Uncharacterized protein</fullName>
    </submittedName>
</protein>
<proteinExistence type="predicted"/>
<gene>
    <name evidence="2" type="ORF">HCDG_04380</name>
</gene>
<evidence type="ECO:0000313" key="2">
    <source>
        <dbReference type="EMBL" id="EER41733.1"/>
    </source>
</evidence>
<feature type="region of interest" description="Disordered" evidence="1">
    <location>
        <begin position="38"/>
        <end position="72"/>
    </location>
</feature>
<name>C6HDU9_AJECH</name>
<feature type="region of interest" description="Disordered" evidence="1">
    <location>
        <begin position="1"/>
        <end position="21"/>
    </location>
</feature>
<dbReference type="STRING" id="544712.C6HDU9"/>
<evidence type="ECO:0000313" key="3">
    <source>
        <dbReference type="Proteomes" id="UP000002624"/>
    </source>
</evidence>
<organism evidence="2 3">
    <name type="scientific">Ajellomyces capsulatus (strain H143)</name>
    <name type="common">Darling's disease fungus</name>
    <name type="synonym">Histoplasma capsulatum</name>
    <dbReference type="NCBI Taxonomy" id="544712"/>
    <lineage>
        <taxon>Eukaryota</taxon>
        <taxon>Fungi</taxon>
        <taxon>Dikarya</taxon>
        <taxon>Ascomycota</taxon>
        <taxon>Pezizomycotina</taxon>
        <taxon>Eurotiomycetes</taxon>
        <taxon>Eurotiomycetidae</taxon>
        <taxon>Onygenales</taxon>
        <taxon>Ajellomycetaceae</taxon>
        <taxon>Histoplasma</taxon>
    </lineage>
</organism>
<dbReference type="HOGENOM" id="CLU_110764_0_0_1"/>
<sequence length="141" mass="16275">MNRQETEDRPPLPSQPLSSGVLQSTVQAREMLNDLQEALPQISAPLNAPGEIEPDGRDNISDSGATTEPLAHDELENLPYWYKAQQVEKSLTICHVEKLRKQEEKQTRKKVERKMEEKQQRKKELQKKRLSTLRPRPSTHN</sequence>
<dbReference type="VEuPathDB" id="FungiDB:HCDG_04380"/>
<dbReference type="OMA" id="PYWYRAQ"/>